<feature type="compositionally biased region" description="Polar residues" evidence="8">
    <location>
        <begin position="78"/>
        <end position="90"/>
    </location>
</feature>
<evidence type="ECO:0000256" key="3">
    <source>
        <dbReference type="ARBA" id="ARBA00022737"/>
    </source>
</evidence>
<evidence type="ECO:0000256" key="8">
    <source>
        <dbReference type="SAM" id="MobiDB-lite"/>
    </source>
</evidence>
<keyword evidence="4 7" id="KW-0863">Zinc-finger</keyword>
<dbReference type="Gene3D" id="3.30.160.60">
    <property type="entry name" value="Classic Zinc Finger"/>
    <property type="match status" value="12"/>
</dbReference>
<feature type="domain" description="C2H2-type" evidence="9">
    <location>
        <begin position="990"/>
        <end position="1017"/>
    </location>
</feature>
<feature type="compositionally biased region" description="Basic and acidic residues" evidence="8">
    <location>
        <begin position="40"/>
        <end position="49"/>
    </location>
</feature>
<evidence type="ECO:0000256" key="6">
    <source>
        <dbReference type="ARBA" id="ARBA00023242"/>
    </source>
</evidence>
<feature type="compositionally biased region" description="Acidic residues" evidence="8">
    <location>
        <begin position="1227"/>
        <end position="1238"/>
    </location>
</feature>
<dbReference type="Proteomes" id="UP000683360">
    <property type="component" value="Unassembled WGS sequence"/>
</dbReference>
<proteinExistence type="predicted"/>
<evidence type="ECO:0000313" key="10">
    <source>
        <dbReference type="EMBL" id="CAG2248325.1"/>
    </source>
</evidence>
<dbReference type="InterPro" id="IPR013087">
    <property type="entry name" value="Znf_C2H2_type"/>
</dbReference>
<feature type="domain" description="C2H2-type" evidence="9">
    <location>
        <begin position="1999"/>
        <end position="2026"/>
    </location>
</feature>
<organism evidence="10 11">
    <name type="scientific">Mytilus edulis</name>
    <name type="common">Blue mussel</name>
    <dbReference type="NCBI Taxonomy" id="6550"/>
    <lineage>
        <taxon>Eukaryota</taxon>
        <taxon>Metazoa</taxon>
        <taxon>Spiralia</taxon>
        <taxon>Lophotrochozoa</taxon>
        <taxon>Mollusca</taxon>
        <taxon>Bivalvia</taxon>
        <taxon>Autobranchia</taxon>
        <taxon>Pteriomorphia</taxon>
        <taxon>Mytilida</taxon>
        <taxon>Mytiloidea</taxon>
        <taxon>Mytilidae</taxon>
        <taxon>Mytilinae</taxon>
        <taxon>Mytilus</taxon>
    </lineage>
</organism>
<feature type="compositionally biased region" description="Acidic residues" evidence="8">
    <location>
        <begin position="278"/>
        <end position="293"/>
    </location>
</feature>
<dbReference type="PROSITE" id="PS00028">
    <property type="entry name" value="ZINC_FINGER_C2H2_1"/>
    <property type="match status" value="9"/>
</dbReference>
<feature type="compositionally biased region" description="Basic and acidic residues" evidence="8">
    <location>
        <begin position="462"/>
        <end position="471"/>
    </location>
</feature>
<dbReference type="InterPro" id="IPR036236">
    <property type="entry name" value="Znf_C2H2_sf"/>
</dbReference>
<dbReference type="EMBL" id="CAJPWZ010002933">
    <property type="protein sequence ID" value="CAG2248325.1"/>
    <property type="molecule type" value="Genomic_DNA"/>
</dbReference>
<name>A0A8S3USH4_MYTED</name>
<dbReference type="PANTHER" id="PTHR24381:SF393">
    <property type="entry name" value="CHROMATIN-LINKED ADAPTOR FOR MSL PROTEINS, ISOFORM B"/>
    <property type="match status" value="1"/>
</dbReference>
<comment type="subcellular location">
    <subcellularLocation>
        <location evidence="1">Nucleus</location>
    </subcellularLocation>
</comment>
<gene>
    <name evidence="10" type="ORF">MEDL_60196</name>
</gene>
<dbReference type="GO" id="GO:0008270">
    <property type="term" value="F:zinc ion binding"/>
    <property type="evidence" value="ECO:0007669"/>
    <property type="project" value="UniProtKB-KW"/>
</dbReference>
<dbReference type="PANTHER" id="PTHR24381">
    <property type="entry name" value="ZINC FINGER PROTEIN"/>
    <property type="match status" value="1"/>
</dbReference>
<feature type="domain" description="C2H2-type" evidence="9">
    <location>
        <begin position="638"/>
        <end position="665"/>
    </location>
</feature>
<evidence type="ECO:0000256" key="1">
    <source>
        <dbReference type="ARBA" id="ARBA00004123"/>
    </source>
</evidence>
<dbReference type="GO" id="GO:0000981">
    <property type="term" value="F:DNA-binding transcription factor activity, RNA polymerase II-specific"/>
    <property type="evidence" value="ECO:0007669"/>
    <property type="project" value="TreeGrafter"/>
</dbReference>
<evidence type="ECO:0000313" key="11">
    <source>
        <dbReference type="Proteomes" id="UP000683360"/>
    </source>
</evidence>
<feature type="region of interest" description="Disordered" evidence="8">
    <location>
        <begin position="2131"/>
        <end position="2169"/>
    </location>
</feature>
<dbReference type="GO" id="GO:0000977">
    <property type="term" value="F:RNA polymerase II transcription regulatory region sequence-specific DNA binding"/>
    <property type="evidence" value="ECO:0007669"/>
    <property type="project" value="TreeGrafter"/>
</dbReference>
<dbReference type="SMART" id="SM00355">
    <property type="entry name" value="ZnF_C2H2"/>
    <property type="match status" value="30"/>
</dbReference>
<feature type="domain" description="C2H2-type" evidence="9">
    <location>
        <begin position="215"/>
        <end position="242"/>
    </location>
</feature>
<sequence length="2338" mass="267690">MSEDSTKTEDDGIDLNNHKGRSRLCKQCKFRCTDPKEFLDHQKFAHSQDTDPDLIRSLGGRRRKSQPTKRAESRSSIDQDPEQNLSPTSEQSKKTIDISNRIDTSSDKTEQNIMEDNPDRIDEPMGDIEDLAHMNGEEGLDQHSNLSHEMEDDEGRLIIAEDRDDQSPSGIKTPTRSGNIQNRTYVCGQCDFSSTSAKTYLHHQKDGHNADITIYECNICEYATKYKQKLPRHHKLHFSGKDSSLLLNGSDLDSSFSEKDNKSTAGSDIIRMNVPMHDDEEDEVEEEEEEEETPITTVIPEAPEGEKKKRKTRQEVDPGKYFEVFDETGIKYACSKCGNVYKWRKSLNKHWKEKHIGDLPDSSKPPPGLAKLNAVSNMKYRYPVPPSERSRLTAMNHSTPHSGTSTPVMHEKMEDMSVSPVVMPRSIGPFISNAPTYYQQQKMAQHPRMSPDLGYNQHSRSLPRERSANRDEQPLDFSFHKEMNLSMNKSMDYNKNRVRLDQMDHGMFQKYHGIKQELQWGDNQNGEDLQNEEPKDENPVLQCSRCGFIAKTLVDYSSHMTLHLNKRAFKCAECQEHFNGVDDLNKHFAENHLEKIQEHKEAIQKIPHGLQQTYHLLKMPLNNIASQEISTTTEPKYLKCNMCDFVAKWPAELQKHAVSHSEERPFICMVCGSTYKWKWDLVKHFEKVIARLQNPYKRREQNTPTASAKTSSSTPRSTPSPYGGNSMYGGSLQMLSTAAAALVDKDQFGHKRFSNSYLQESSSKKRRLSDTELSLLEDTNNNLSRDGYITAGSVEYQSNRASSEPPKNNDLYGKGGMERSSFSTLKEMENLIPSSDDSNQSGREHFIKVKDGLTMKDADGTDILLPYKCRLCEYRARWPSEIQQHMKNHSDEKPYHCPRCSYKSKWKWDVVKHLKRCGGGTIKDVIDTTKIRKLPPPNVTVNTEGAFHQDTPQPFRPHSDMQENMQPRFVYNGFMQNMTENDQNEKVMTYECLECPFVGNSPAELKRHSVLHSENKPFSCTVCGYSSRWKCDLKKHMRTYGHENSFMPQSEDKSPMYLQDKFKLAHKNHHENQMSQMQQEDERQLYKCDQCQYATYKKFSFQAHLKMHGSANIPHETNDKFKCKQCNFKAPDLPSFLQHKKTHSTTSVASPSSQQNAPSPSSQQNGSPLVRNEDENSSSMDVSSRTLHKHRRKPSQPSQQFKCSKCHFTSFSKSSIMMHESTHEPEKMEEDNTEGQEDEYDDCKIVGTDQEYQLDASDMNQSHNNKPLNFSGALDLTRSSTPVSSAQQQKPTVSIHHHAARTVNQQPINPAYPFHCEWCPAMFPNLATVYQHASQVHPNELKAQESNDKPQSSTGMSLPTRQPIPTSNANTFEHPISMTPKQALPQLQAQLQQNPMFNLYKYRPIEPKPSSASVHTTPSVASMPSTVSALTQSLQQRLNDNRAQNAVAMQLQQQAMARAKKSTSPQKRGRSFQCTKCSFTAPNAVTYLRHIERHGSNCRHTCRFCDYSIDRLNLLYQHMKGTHGDVWRGTPEEKIRLTPSGKGEDKRWGIDSESLNSSFDGSDYGQEMDMQEQLEESANREMKIYSTMAINGQKPVLTIRGMANWRGIPIQLCMINGRKNYKCPSCSYVSSNAANTGNHARQHNCGKKYCCDVCNYGADNLKLIYNHKDSIHPPEPIFVEKYEDTPFTEYEGTIDENGCSNKGPMILPTCTKCPFKCKTIKKLQQHIMLHGSGEKHKCEYCDFHVGTMEELLQHLVVHREPYEPKLESSDEEDNARSTEQSDSQIEQPILTEVRMNNILNKLSNNAGQIRYKCSRCAFTAYRKSSLFNHSELHLKHPNMGEKFVQRMGNDDFTNEQADKYFQTLIIDPKDEKGLEILKNANTTEFSDHEMEDEKEFMDEGEYMDDLEGGEFVDDEIAHLEQQDLEGDSAKLRRKHFSGEESDDSLAEMDPIALQQQMSMNLSGNITQKVRYSCNQCPYRCNALRSFKCHIHMHGLNKKYICDFCNWSADRLNLLYQHRKVHQAEVGFNVAPSDIVFLNRDFALENNKSVNDYSVKSSMLEEKLNRITTAKTADGKKIYICKLCPFSCSSKNSYTYHKTLHKISARYTCNECSFSVERVNLLSQHMKLHKRDVTGSPSSDIYDNKNNEPSTPEFAPQVYFNGQGSMEDSDVSQEDEYKEFKCDRCPFSTPSKDELDNHEHQHSERSQNSCPYCDFSCLKEEQLVEHLQCHFPSTKIDNETFKSIIEKQGKNSEKPMKPEVHLVKKSKSKEEEQEGEPDSTSVTEGQDRNNVKEPVSETSEKKGTAEKTVTKIYCCQYCDREFEGKSLLLLHEKQHLIGN</sequence>
<keyword evidence="2" id="KW-0479">Metal-binding</keyword>
<evidence type="ECO:0000256" key="4">
    <source>
        <dbReference type="ARBA" id="ARBA00022771"/>
    </source>
</evidence>
<evidence type="ECO:0000256" key="2">
    <source>
        <dbReference type="ARBA" id="ARBA00022723"/>
    </source>
</evidence>
<keyword evidence="5" id="KW-0862">Zinc</keyword>
<feature type="domain" description="C2H2-type" evidence="9">
    <location>
        <begin position="1201"/>
        <end position="1228"/>
    </location>
</feature>
<feature type="region of interest" description="Disordered" evidence="8">
    <location>
        <begin position="277"/>
        <end position="314"/>
    </location>
</feature>
<feature type="domain" description="C2H2-type" evidence="9">
    <location>
        <begin position="2106"/>
        <end position="2133"/>
    </location>
</feature>
<feature type="compositionally biased region" description="Polar residues" evidence="8">
    <location>
        <begin position="1777"/>
        <end position="1786"/>
    </location>
</feature>
<accession>A0A8S3USH4</accession>
<evidence type="ECO:0000256" key="7">
    <source>
        <dbReference type="PROSITE-ProRule" id="PRU00042"/>
    </source>
</evidence>
<feature type="region of interest" description="Disordered" evidence="8">
    <location>
        <begin position="388"/>
        <end position="408"/>
    </location>
</feature>
<dbReference type="OrthoDB" id="6365676at2759"/>
<feature type="region of interest" description="Disordered" evidence="8">
    <location>
        <begin position="1763"/>
        <end position="1788"/>
    </location>
</feature>
<feature type="region of interest" description="Disordered" evidence="8">
    <location>
        <begin position="439"/>
        <end position="471"/>
    </location>
</feature>
<keyword evidence="3" id="KW-0677">Repeat</keyword>
<feature type="compositionally biased region" description="Basic and acidic residues" evidence="8">
    <location>
        <begin position="1"/>
        <end position="10"/>
    </location>
</feature>
<reference evidence="10" key="1">
    <citation type="submission" date="2021-03" db="EMBL/GenBank/DDBJ databases">
        <authorList>
            <person name="Bekaert M."/>
        </authorList>
    </citation>
    <scope>NUCLEOTIDE SEQUENCE</scope>
</reference>
<feature type="region of interest" description="Disordered" evidence="8">
    <location>
        <begin position="1218"/>
        <end position="1238"/>
    </location>
</feature>
<feature type="compositionally biased region" description="Low complexity" evidence="8">
    <location>
        <begin position="1149"/>
        <end position="1168"/>
    </location>
</feature>
<feature type="region of interest" description="Disordered" evidence="8">
    <location>
        <begin position="2246"/>
        <end position="2304"/>
    </location>
</feature>
<feature type="region of interest" description="Disordered" evidence="8">
    <location>
        <begin position="40"/>
        <end position="125"/>
    </location>
</feature>
<feature type="domain" description="C2H2-type" evidence="9">
    <location>
        <begin position="332"/>
        <end position="360"/>
    </location>
</feature>
<keyword evidence="6" id="KW-0539">Nucleus</keyword>
<dbReference type="GO" id="GO:0005634">
    <property type="term" value="C:nucleus"/>
    <property type="evidence" value="ECO:0007669"/>
    <property type="project" value="UniProtKB-SubCell"/>
</dbReference>
<feature type="compositionally biased region" description="Basic and acidic residues" evidence="8">
    <location>
        <begin position="2246"/>
        <end position="2261"/>
    </location>
</feature>
<feature type="domain" description="C2H2-type" evidence="9">
    <location>
        <begin position="1086"/>
        <end position="1113"/>
    </location>
</feature>
<keyword evidence="11" id="KW-1185">Reference proteome</keyword>
<dbReference type="PROSITE" id="PS50157">
    <property type="entry name" value="ZINC_FINGER_C2H2_2"/>
    <property type="match status" value="12"/>
</dbReference>
<dbReference type="FunFam" id="3.30.160.60:FF:000446">
    <property type="entry name" value="Zinc finger protein"/>
    <property type="match status" value="1"/>
</dbReference>
<feature type="domain" description="C2H2-type" evidence="9">
    <location>
        <begin position="2312"/>
        <end position="2334"/>
    </location>
</feature>
<feature type="compositionally biased region" description="Low complexity" evidence="8">
    <location>
        <begin position="703"/>
        <end position="721"/>
    </location>
</feature>
<feature type="region of interest" description="Disordered" evidence="8">
    <location>
        <begin position="1342"/>
        <end position="1373"/>
    </location>
</feature>
<feature type="region of interest" description="Disordered" evidence="8">
    <location>
        <begin position="1140"/>
        <end position="1201"/>
    </location>
</feature>
<protein>
    <submittedName>
        <fullName evidence="10">KRAB</fullName>
    </submittedName>
</protein>
<feature type="region of interest" description="Disordered" evidence="8">
    <location>
        <begin position="1"/>
        <end position="20"/>
    </location>
</feature>
<feature type="domain" description="C2H2-type" evidence="9">
    <location>
        <begin position="569"/>
        <end position="597"/>
    </location>
</feature>
<comment type="caution">
    <text evidence="10">The sequence shown here is derived from an EMBL/GenBank/DDBJ whole genome shotgun (WGS) entry which is preliminary data.</text>
</comment>
<evidence type="ECO:0000256" key="5">
    <source>
        <dbReference type="ARBA" id="ARBA00022833"/>
    </source>
</evidence>
<evidence type="ECO:0000259" key="9">
    <source>
        <dbReference type="PROSITE" id="PS50157"/>
    </source>
</evidence>
<feature type="domain" description="C2H2-type" evidence="9">
    <location>
        <begin position="1018"/>
        <end position="1045"/>
    </location>
</feature>
<feature type="domain" description="C2H2-type" evidence="9">
    <location>
        <begin position="867"/>
        <end position="894"/>
    </location>
</feature>
<feature type="compositionally biased region" description="Polar residues" evidence="8">
    <location>
        <begin position="393"/>
        <end position="407"/>
    </location>
</feature>
<feature type="compositionally biased region" description="Basic and acidic residues" evidence="8">
    <location>
        <begin position="2284"/>
        <end position="2304"/>
    </location>
</feature>
<feature type="region of interest" description="Disordered" evidence="8">
    <location>
        <begin position="696"/>
        <end position="727"/>
    </location>
</feature>
<dbReference type="SUPFAM" id="SSF57667">
    <property type="entry name" value="beta-beta-alpha zinc fingers"/>
    <property type="match status" value="7"/>
</dbReference>
<feature type="compositionally biased region" description="Polar residues" evidence="8">
    <location>
        <begin position="1349"/>
        <end position="1371"/>
    </location>
</feature>